<dbReference type="Gene3D" id="1.20.1720.10">
    <property type="entry name" value="Multidrug resistance protein D"/>
    <property type="match status" value="1"/>
</dbReference>
<proteinExistence type="inferred from homology"/>
<feature type="domain" description="Major facilitator superfamily (MFS) profile" evidence="9">
    <location>
        <begin position="7"/>
        <end position="389"/>
    </location>
</feature>
<reference evidence="10 11" key="1">
    <citation type="submission" date="2016-08" db="EMBL/GenBank/DDBJ databases">
        <title>Draft genome sequence of Candidatus Piscirickettsia litoralis, from seawater.</title>
        <authorList>
            <person name="Wan X."/>
            <person name="Lee A.J."/>
            <person name="Hou S."/>
            <person name="Donachie S.P."/>
        </authorList>
    </citation>
    <scope>NUCLEOTIDE SEQUENCE [LARGE SCALE GENOMIC DNA]</scope>
    <source>
        <strain evidence="10 11">Y2</strain>
    </source>
</reference>
<organism evidence="10 11">
    <name type="scientific">Piscirickettsia litoralis</name>
    <dbReference type="NCBI Taxonomy" id="1891921"/>
    <lineage>
        <taxon>Bacteria</taxon>
        <taxon>Pseudomonadati</taxon>
        <taxon>Pseudomonadota</taxon>
        <taxon>Gammaproteobacteria</taxon>
        <taxon>Thiotrichales</taxon>
        <taxon>Piscirickettsiaceae</taxon>
        <taxon>Piscirickettsia</taxon>
    </lineage>
</organism>
<feature type="transmembrane region" description="Helical" evidence="8">
    <location>
        <begin position="368"/>
        <end position="389"/>
    </location>
</feature>
<dbReference type="Pfam" id="PF07690">
    <property type="entry name" value="MFS_1"/>
    <property type="match status" value="1"/>
</dbReference>
<dbReference type="InterPro" id="IPR011701">
    <property type="entry name" value="MFS"/>
</dbReference>
<comment type="caution">
    <text evidence="8">Lacks conserved residue(s) required for the propagation of feature annotation.</text>
</comment>
<evidence type="ECO:0000256" key="4">
    <source>
        <dbReference type="ARBA" id="ARBA00022475"/>
    </source>
</evidence>
<evidence type="ECO:0000256" key="6">
    <source>
        <dbReference type="ARBA" id="ARBA00022989"/>
    </source>
</evidence>
<feature type="transmembrane region" description="Helical" evidence="8">
    <location>
        <begin position="74"/>
        <end position="92"/>
    </location>
</feature>
<dbReference type="PROSITE" id="PS50850">
    <property type="entry name" value="MFS"/>
    <property type="match status" value="1"/>
</dbReference>
<evidence type="ECO:0000256" key="3">
    <source>
        <dbReference type="ARBA" id="ARBA00022448"/>
    </source>
</evidence>
<dbReference type="InterPro" id="IPR004812">
    <property type="entry name" value="Efflux_drug-R_Bcr/CmlA"/>
</dbReference>
<comment type="subcellular location">
    <subcellularLocation>
        <location evidence="8">Cell inner membrane</location>
        <topology evidence="8">Multi-pass membrane protein</topology>
    </subcellularLocation>
    <subcellularLocation>
        <location evidence="1">Cell membrane</location>
        <topology evidence="1">Multi-pass membrane protein</topology>
    </subcellularLocation>
</comment>
<keyword evidence="3 8" id="KW-0813">Transport</keyword>
<feature type="transmembrane region" description="Helical" evidence="8">
    <location>
        <begin position="131"/>
        <end position="153"/>
    </location>
</feature>
<gene>
    <name evidence="10" type="ORF">BGC07_13500</name>
</gene>
<comment type="similarity">
    <text evidence="2 8">Belongs to the major facilitator superfamily. Bcr/CmlA family.</text>
</comment>
<keyword evidence="6 8" id="KW-1133">Transmembrane helix</keyword>
<evidence type="ECO:0000259" key="9">
    <source>
        <dbReference type="PROSITE" id="PS50850"/>
    </source>
</evidence>
<keyword evidence="4" id="KW-1003">Cell membrane</keyword>
<keyword evidence="7 8" id="KW-0472">Membrane</keyword>
<keyword evidence="8" id="KW-0997">Cell inner membrane</keyword>
<evidence type="ECO:0000256" key="5">
    <source>
        <dbReference type="ARBA" id="ARBA00022692"/>
    </source>
</evidence>
<feature type="transmembrane region" description="Helical" evidence="8">
    <location>
        <begin position="304"/>
        <end position="322"/>
    </location>
</feature>
<feature type="transmembrane region" description="Helical" evidence="8">
    <location>
        <begin position="277"/>
        <end position="298"/>
    </location>
</feature>
<dbReference type="NCBIfam" id="TIGR00710">
    <property type="entry name" value="efflux_Bcr_CflA"/>
    <property type="match status" value="1"/>
</dbReference>
<evidence type="ECO:0000256" key="8">
    <source>
        <dbReference type="RuleBase" id="RU365088"/>
    </source>
</evidence>
<dbReference type="Proteomes" id="UP000094329">
    <property type="component" value="Unassembled WGS sequence"/>
</dbReference>
<dbReference type="InterPro" id="IPR036259">
    <property type="entry name" value="MFS_trans_sf"/>
</dbReference>
<keyword evidence="11" id="KW-1185">Reference proteome</keyword>
<evidence type="ECO:0000313" key="11">
    <source>
        <dbReference type="Proteomes" id="UP000094329"/>
    </source>
</evidence>
<comment type="caution">
    <text evidence="10">The sequence shown here is derived from an EMBL/GenBank/DDBJ whole genome shotgun (WGS) entry which is preliminary data.</text>
</comment>
<feature type="transmembrane region" description="Helical" evidence="8">
    <location>
        <begin position="246"/>
        <end position="265"/>
    </location>
</feature>
<dbReference type="RefSeq" id="WP_069313522.1">
    <property type="nucleotide sequence ID" value="NZ_MDTU01000001.1"/>
</dbReference>
<dbReference type="EMBL" id="MDTU01000001">
    <property type="protein sequence ID" value="ODN43726.1"/>
    <property type="molecule type" value="Genomic_DNA"/>
</dbReference>
<dbReference type="CDD" id="cd17320">
    <property type="entry name" value="MFS_MdfA_MDR_like"/>
    <property type="match status" value="1"/>
</dbReference>
<dbReference type="PANTHER" id="PTHR23502:SF132">
    <property type="entry name" value="POLYAMINE TRANSPORTER 2-RELATED"/>
    <property type="match status" value="1"/>
</dbReference>
<evidence type="ECO:0000313" key="10">
    <source>
        <dbReference type="EMBL" id="ODN43726.1"/>
    </source>
</evidence>
<feature type="transmembrane region" description="Helical" evidence="8">
    <location>
        <begin position="202"/>
        <end position="226"/>
    </location>
</feature>
<dbReference type="PANTHER" id="PTHR23502">
    <property type="entry name" value="MAJOR FACILITATOR SUPERFAMILY"/>
    <property type="match status" value="1"/>
</dbReference>
<dbReference type="InterPro" id="IPR020846">
    <property type="entry name" value="MFS_dom"/>
</dbReference>
<sequence>MSSNIAFAILLGITACLGQFASDVYAPAIPHIAELFGVSVNLAQFSMPMYMLGLCSSLLVFGTLSEAYGRRRPLLVGLMLMLLGSLVCALATNIELLLVGRVLQGIGAGSGAAMWRAMFRDRFDGADLAKYGAYLTILVTFVIPAAPMLGGFIMHLLGWRAVFAAIILYALTMWLAVYFLIDETSNNYHKDHLNIHYIIKSYGSIFKNSVFSGYSFCVFCCYGAYFSWFTVAPVLLIKHAHLSPAMFGWLCFWGGAVALFLGGLIGGKLVKRLGSVFMLRLGWSLMLISGLFLLMSYFILGLTVSSSVIAMALFYFGSSFIWPNTFAGAMQPFAKMAGFAGSLYAFLQMAGAVVVGAAASWLASDTPVALGLVFVFSALLAWTVFEVVIKPQLAAGEAE</sequence>
<feature type="transmembrane region" description="Helical" evidence="8">
    <location>
        <begin position="98"/>
        <end position="119"/>
    </location>
</feature>
<accession>A0ABX3A4D9</accession>
<protein>
    <recommendedName>
        <fullName evidence="8">Bcr/CflA family efflux transporter</fullName>
    </recommendedName>
</protein>
<dbReference type="SUPFAM" id="SSF103473">
    <property type="entry name" value="MFS general substrate transporter"/>
    <property type="match status" value="1"/>
</dbReference>
<feature type="transmembrane region" description="Helical" evidence="8">
    <location>
        <begin position="45"/>
        <end position="62"/>
    </location>
</feature>
<evidence type="ECO:0000256" key="2">
    <source>
        <dbReference type="ARBA" id="ARBA00006236"/>
    </source>
</evidence>
<keyword evidence="5 8" id="KW-0812">Transmembrane</keyword>
<evidence type="ECO:0000256" key="7">
    <source>
        <dbReference type="ARBA" id="ARBA00023136"/>
    </source>
</evidence>
<feature type="transmembrane region" description="Helical" evidence="8">
    <location>
        <begin position="159"/>
        <end position="181"/>
    </location>
</feature>
<feature type="transmembrane region" description="Helical" evidence="8">
    <location>
        <begin position="343"/>
        <end position="362"/>
    </location>
</feature>
<evidence type="ECO:0000256" key="1">
    <source>
        <dbReference type="ARBA" id="ARBA00004651"/>
    </source>
</evidence>
<name>A0ABX3A4D9_9GAMM</name>